<dbReference type="EMBL" id="CP036313">
    <property type="protein sequence ID" value="QBH14107.1"/>
    <property type="molecule type" value="Genomic_DNA"/>
</dbReference>
<dbReference type="OrthoDB" id="9810412at2"/>
<evidence type="ECO:0000256" key="2">
    <source>
        <dbReference type="ARBA" id="ARBA00022649"/>
    </source>
</evidence>
<evidence type="ECO:0000256" key="6">
    <source>
        <dbReference type="ARBA" id="ARBA00022884"/>
    </source>
</evidence>
<keyword evidence="11" id="KW-1185">Reference proteome</keyword>
<comment type="similarity">
    <text evidence="1">Belongs to the HicA mRNA interferase family.</text>
</comment>
<proteinExistence type="inferred from homology"/>
<dbReference type="AlphaFoldDB" id="A0A328F6E5"/>
<dbReference type="GO" id="GO:0003729">
    <property type="term" value="F:mRNA binding"/>
    <property type="evidence" value="ECO:0007669"/>
    <property type="project" value="InterPro"/>
</dbReference>
<protein>
    <submittedName>
        <fullName evidence="8">Type II toxin-antitoxin system HicA family toxin</fullName>
    </submittedName>
</protein>
<dbReference type="PANTHER" id="PTHR34873">
    <property type="entry name" value="SSR1766 PROTEIN"/>
    <property type="match status" value="1"/>
</dbReference>
<keyword evidence="6" id="KW-0694">RNA-binding</keyword>
<sequence length="72" mass="7928">MGRLGNVSGKRAVNAFKKLGYQIARQTGSHIILRHQNRPTLTIPNHKELAPGLLRAIISQAGLNVTDFIKNL</sequence>
<keyword evidence="4" id="KW-0255">Endonuclease</keyword>
<evidence type="ECO:0000256" key="5">
    <source>
        <dbReference type="ARBA" id="ARBA00022801"/>
    </source>
</evidence>
<dbReference type="Proteomes" id="UP000293902">
    <property type="component" value="Chromosome"/>
</dbReference>
<reference evidence="8 11" key="2">
    <citation type="submission" date="2019-02" db="EMBL/GenBank/DDBJ databases">
        <title>Complete genome sequence of Desulfobacter hydrogenophilus AcRS1.</title>
        <authorList>
            <person name="Marietou A."/>
            <person name="Lund M.B."/>
            <person name="Marshall I.P.G."/>
            <person name="Schreiber L."/>
            <person name="Jorgensen B."/>
        </authorList>
    </citation>
    <scope>NUCLEOTIDE SEQUENCE [LARGE SCALE GENOMIC DNA]</scope>
    <source>
        <strain evidence="8 11">AcRS1</strain>
    </source>
</reference>
<organism evidence="9 10">
    <name type="scientific">Desulfobacter hydrogenophilus</name>
    <dbReference type="NCBI Taxonomy" id="2291"/>
    <lineage>
        <taxon>Bacteria</taxon>
        <taxon>Pseudomonadati</taxon>
        <taxon>Thermodesulfobacteriota</taxon>
        <taxon>Desulfobacteria</taxon>
        <taxon>Desulfobacterales</taxon>
        <taxon>Desulfobacteraceae</taxon>
        <taxon>Desulfobacter</taxon>
    </lineage>
</organism>
<dbReference type="InterPro" id="IPR038570">
    <property type="entry name" value="HicA_sf"/>
</dbReference>
<dbReference type="GO" id="GO:0004519">
    <property type="term" value="F:endonuclease activity"/>
    <property type="evidence" value="ECO:0007669"/>
    <property type="project" value="UniProtKB-KW"/>
</dbReference>
<evidence type="ECO:0000256" key="4">
    <source>
        <dbReference type="ARBA" id="ARBA00022759"/>
    </source>
</evidence>
<evidence type="ECO:0000313" key="8">
    <source>
        <dbReference type="EMBL" id="QBH14107.1"/>
    </source>
</evidence>
<dbReference type="Gene3D" id="3.30.920.30">
    <property type="entry name" value="Hypothetical protein"/>
    <property type="match status" value="1"/>
</dbReference>
<dbReference type="Proteomes" id="UP000248798">
    <property type="component" value="Unassembled WGS sequence"/>
</dbReference>
<gene>
    <name evidence="9" type="ORF">DO021_21050</name>
    <name evidence="8" type="ORF">EYB58_14995</name>
</gene>
<dbReference type="PANTHER" id="PTHR34873:SF3">
    <property type="entry name" value="ADDICTION MODULE TOXIN, HICA FAMILY"/>
    <property type="match status" value="1"/>
</dbReference>
<keyword evidence="5" id="KW-0378">Hydrolase</keyword>
<dbReference type="InterPro" id="IPR012933">
    <property type="entry name" value="HicA_mRNA_interferase"/>
</dbReference>
<dbReference type="SUPFAM" id="SSF54786">
    <property type="entry name" value="YcfA/nrd intein domain"/>
    <property type="match status" value="1"/>
</dbReference>
<accession>A0A328F6E5</accession>
<keyword evidence="3" id="KW-0540">Nuclease</keyword>
<evidence type="ECO:0000313" key="11">
    <source>
        <dbReference type="Proteomes" id="UP000293902"/>
    </source>
</evidence>
<evidence type="ECO:0000256" key="1">
    <source>
        <dbReference type="ARBA" id="ARBA00006620"/>
    </source>
</evidence>
<keyword evidence="2" id="KW-1277">Toxin-antitoxin system</keyword>
<evidence type="ECO:0000313" key="9">
    <source>
        <dbReference type="EMBL" id="RAM00081.1"/>
    </source>
</evidence>
<evidence type="ECO:0000256" key="7">
    <source>
        <dbReference type="ARBA" id="ARBA00023016"/>
    </source>
</evidence>
<name>A0A328F6E5_9BACT</name>
<dbReference type="EMBL" id="QLNI01000067">
    <property type="protein sequence ID" value="RAM00081.1"/>
    <property type="molecule type" value="Genomic_DNA"/>
</dbReference>
<dbReference type="Pfam" id="PF07927">
    <property type="entry name" value="HicA_toxin"/>
    <property type="match status" value="1"/>
</dbReference>
<evidence type="ECO:0000256" key="3">
    <source>
        <dbReference type="ARBA" id="ARBA00022722"/>
    </source>
</evidence>
<reference evidence="9 10" key="1">
    <citation type="submission" date="2018-06" db="EMBL/GenBank/DDBJ databases">
        <title>Complete Genome Sequence of Desulfobacter hydrogenophilus (DSM3380).</title>
        <authorList>
            <person name="Marietou A."/>
            <person name="Schreiber L."/>
            <person name="Marshall I."/>
            <person name="Jorgensen B."/>
        </authorList>
    </citation>
    <scope>NUCLEOTIDE SEQUENCE [LARGE SCALE GENOMIC DNA]</scope>
    <source>
        <strain evidence="9 10">DSM 3380</strain>
    </source>
</reference>
<dbReference type="RefSeq" id="WP_111960338.1">
    <property type="nucleotide sequence ID" value="NZ_CP036313.1"/>
</dbReference>
<keyword evidence="7" id="KW-0346">Stress response</keyword>
<evidence type="ECO:0000313" key="10">
    <source>
        <dbReference type="Proteomes" id="UP000248798"/>
    </source>
</evidence>
<dbReference type="GO" id="GO:0016787">
    <property type="term" value="F:hydrolase activity"/>
    <property type="evidence" value="ECO:0007669"/>
    <property type="project" value="UniProtKB-KW"/>
</dbReference>